<name>A0ABR2R8B8_9ROSI</name>
<keyword evidence="4" id="KW-1185">Reference proteome</keyword>
<evidence type="ECO:0000256" key="1">
    <source>
        <dbReference type="SAM" id="MobiDB-lite"/>
    </source>
</evidence>
<sequence>MLSTFLSIFLGFFLFDAHCLHLDFFADWRTLNPHSSCLHGLISAAFFCNGDRFRAGFCIGSSSFLQALAAAVFRAVASFIFSEVLHLQWPALAVGFFGCRSWTAPGFGSFGLVNIRSLLQTELGRDFSVSLDVKSAWVLGLTTSFHSDGWRSWRRRSAGLLIALLASDCPGPSTHSCSIYLRFVFAYPYLPVSGANFGQCFVYRYRWRAARARHGECRLNPPFFAEQLSVRIHVSLTRGLTRILSDPPQPPHRTPTIRWSFGPFWCPLVHEPWSAYLIRVVSPYTWWPSHHNWAAGDFCWPNPTYPWVILSLWMAWVDIFTPSAFSIRPAWHDFLFIIHVHGFTYPLCLPFTEWWDPFPFNLHAWLHLHSPTFNTSLGRSRQQPPLHGFPRFTSSCRTLAHGFLRAPLAHDPKWGRRAVSYLNPSPSFCLASLEILVAIFSLPAFHLLCIQLMDSEILNSMENLHFTEEESESVIIEPNAIEEEDSSLWLVGSVITKQPVKGEEVCRIFRSVWKTKNVSEITELCPNFFLIKPVSVDAKTMILNRQPWVLDDDLFSIVSYNPAWRLADFDFSRMIIWVRIFQLPFRAMNSAMGLRLGSSIGRAIAIDHRVEGGNLGEFLRIRVEVDISKPLCRFVLLGNGQGKKPSPCPLRYERLPNFYFFCGLVGHLLASCTTKPVDLDTAKLQYGAWLRVSTQQPKSRPRKRQGIEFFSPSSTQQPSAPVPGSSPAVSLTDQASGGTPTGTSNNLNAAASNNLNAAAASGPVSDHIVGNARLNAAGAVDKAQPSVDDAVIQTVAPAPPDPSPVINVTACEGHEQMLAAGKVVVCHAAVVSELVGSKCAVELQLSEEGKDIEPVLPSVTSAAIGATPARAKRSLQGKYEVCTPFQPKRTRLQLSDSDNKLTGMSSIISPTEVAEMSGQPRRAS</sequence>
<feature type="chain" id="PRO_5047443194" description="DUF4283 domain-containing protein" evidence="2">
    <location>
        <begin position="20"/>
        <end position="924"/>
    </location>
</feature>
<feature type="compositionally biased region" description="Low complexity" evidence="1">
    <location>
        <begin position="718"/>
        <end position="730"/>
    </location>
</feature>
<feature type="compositionally biased region" description="Polar residues" evidence="1">
    <location>
        <begin position="892"/>
        <end position="909"/>
    </location>
</feature>
<feature type="region of interest" description="Disordered" evidence="1">
    <location>
        <begin position="710"/>
        <end position="749"/>
    </location>
</feature>
<dbReference type="InterPro" id="IPR040256">
    <property type="entry name" value="At4g02000-like"/>
</dbReference>
<proteinExistence type="predicted"/>
<evidence type="ECO:0008006" key="5">
    <source>
        <dbReference type="Google" id="ProtNLM"/>
    </source>
</evidence>
<gene>
    <name evidence="3" type="ORF">V6N11_035752</name>
</gene>
<evidence type="ECO:0000256" key="2">
    <source>
        <dbReference type="SAM" id="SignalP"/>
    </source>
</evidence>
<protein>
    <recommendedName>
        <fullName evidence="5">DUF4283 domain-containing protein</fullName>
    </recommendedName>
</protein>
<dbReference type="PANTHER" id="PTHR31286:SF178">
    <property type="entry name" value="DUF4283 DOMAIN-CONTAINING PROTEIN"/>
    <property type="match status" value="1"/>
</dbReference>
<organism evidence="3 4">
    <name type="scientific">Hibiscus sabdariffa</name>
    <name type="common">roselle</name>
    <dbReference type="NCBI Taxonomy" id="183260"/>
    <lineage>
        <taxon>Eukaryota</taxon>
        <taxon>Viridiplantae</taxon>
        <taxon>Streptophyta</taxon>
        <taxon>Embryophyta</taxon>
        <taxon>Tracheophyta</taxon>
        <taxon>Spermatophyta</taxon>
        <taxon>Magnoliopsida</taxon>
        <taxon>eudicotyledons</taxon>
        <taxon>Gunneridae</taxon>
        <taxon>Pentapetalae</taxon>
        <taxon>rosids</taxon>
        <taxon>malvids</taxon>
        <taxon>Malvales</taxon>
        <taxon>Malvaceae</taxon>
        <taxon>Malvoideae</taxon>
        <taxon>Hibiscus</taxon>
    </lineage>
</organism>
<feature type="signal peptide" evidence="2">
    <location>
        <begin position="1"/>
        <end position="19"/>
    </location>
</feature>
<feature type="compositionally biased region" description="Polar residues" evidence="1">
    <location>
        <begin position="731"/>
        <end position="743"/>
    </location>
</feature>
<comment type="caution">
    <text evidence="3">The sequence shown here is derived from an EMBL/GenBank/DDBJ whole genome shotgun (WGS) entry which is preliminary data.</text>
</comment>
<reference evidence="3 4" key="1">
    <citation type="journal article" date="2024" name="G3 (Bethesda)">
        <title>Genome assembly of Hibiscus sabdariffa L. provides insights into metabolisms of medicinal natural products.</title>
        <authorList>
            <person name="Kim T."/>
        </authorList>
    </citation>
    <scope>NUCLEOTIDE SEQUENCE [LARGE SCALE GENOMIC DNA]</scope>
    <source>
        <strain evidence="3">TK-2024</strain>
        <tissue evidence="3">Old leaves</tissue>
    </source>
</reference>
<dbReference type="EMBL" id="JBBPBN010000024">
    <property type="protein sequence ID" value="KAK9009207.1"/>
    <property type="molecule type" value="Genomic_DNA"/>
</dbReference>
<feature type="region of interest" description="Disordered" evidence="1">
    <location>
        <begin position="890"/>
        <end position="924"/>
    </location>
</feature>
<evidence type="ECO:0000313" key="4">
    <source>
        <dbReference type="Proteomes" id="UP001396334"/>
    </source>
</evidence>
<keyword evidence="2" id="KW-0732">Signal</keyword>
<dbReference type="PANTHER" id="PTHR31286">
    <property type="entry name" value="GLYCINE-RICH CELL WALL STRUCTURAL PROTEIN 1.8-LIKE"/>
    <property type="match status" value="1"/>
</dbReference>
<evidence type="ECO:0000313" key="3">
    <source>
        <dbReference type="EMBL" id="KAK9009207.1"/>
    </source>
</evidence>
<accession>A0ABR2R8B8</accession>
<dbReference type="Proteomes" id="UP001396334">
    <property type="component" value="Unassembled WGS sequence"/>
</dbReference>